<organism evidence="1">
    <name type="scientific">Cacopsylla melanoneura</name>
    <dbReference type="NCBI Taxonomy" id="428564"/>
    <lineage>
        <taxon>Eukaryota</taxon>
        <taxon>Metazoa</taxon>
        <taxon>Ecdysozoa</taxon>
        <taxon>Arthropoda</taxon>
        <taxon>Hexapoda</taxon>
        <taxon>Insecta</taxon>
        <taxon>Pterygota</taxon>
        <taxon>Neoptera</taxon>
        <taxon>Paraneoptera</taxon>
        <taxon>Hemiptera</taxon>
        <taxon>Sternorrhyncha</taxon>
        <taxon>Psylloidea</taxon>
        <taxon>Psyllidae</taxon>
        <taxon>Psyllinae</taxon>
        <taxon>Cacopsylla</taxon>
    </lineage>
</organism>
<name>A0A8D9AXG5_9HEMI</name>
<evidence type="ECO:0000313" key="1">
    <source>
        <dbReference type="EMBL" id="CAG6772862.1"/>
    </source>
</evidence>
<reference evidence="1" key="1">
    <citation type="submission" date="2021-05" db="EMBL/GenBank/DDBJ databases">
        <authorList>
            <person name="Alioto T."/>
            <person name="Alioto T."/>
            <person name="Gomez Garrido J."/>
        </authorList>
    </citation>
    <scope>NUCLEOTIDE SEQUENCE</scope>
</reference>
<dbReference type="EMBL" id="HBUF01589478">
    <property type="protein sequence ID" value="CAG6772862.1"/>
    <property type="molecule type" value="Transcribed_RNA"/>
</dbReference>
<protein>
    <submittedName>
        <fullName evidence="1">Uncharacterized protein</fullName>
    </submittedName>
</protein>
<dbReference type="AlphaFoldDB" id="A0A8D9AXG5"/>
<accession>A0A8D9AXG5</accession>
<sequence>MQLWCIINSMVTGKWSVSAGATAAIVLPVTDSNWTFCRPNMPLPPTPLNTISLPLAEQLLLFISHNSGPQCCHNIYYFFFTRSNWTFQSLIGSTYIKHLHLNLSFK</sequence>
<proteinExistence type="predicted"/>